<dbReference type="PROSITE" id="PS01187">
    <property type="entry name" value="EGF_CA"/>
    <property type="match status" value="1"/>
</dbReference>
<dbReference type="InterPro" id="IPR001881">
    <property type="entry name" value="EGF-like_Ca-bd_dom"/>
</dbReference>
<organism evidence="7 8">
    <name type="scientific">Centaurea solstitialis</name>
    <name type="common">yellow star-thistle</name>
    <dbReference type="NCBI Taxonomy" id="347529"/>
    <lineage>
        <taxon>Eukaryota</taxon>
        <taxon>Viridiplantae</taxon>
        <taxon>Streptophyta</taxon>
        <taxon>Embryophyta</taxon>
        <taxon>Tracheophyta</taxon>
        <taxon>Spermatophyta</taxon>
        <taxon>Magnoliopsida</taxon>
        <taxon>eudicotyledons</taxon>
        <taxon>Gunneridae</taxon>
        <taxon>Pentapetalae</taxon>
        <taxon>asterids</taxon>
        <taxon>campanulids</taxon>
        <taxon>Asterales</taxon>
        <taxon>Asteraceae</taxon>
        <taxon>Carduoideae</taxon>
        <taxon>Cardueae</taxon>
        <taxon>Centaureinae</taxon>
        <taxon>Centaurea</taxon>
    </lineage>
</organism>
<dbReference type="EMBL" id="JARYMX010000006">
    <property type="protein sequence ID" value="KAJ9545581.1"/>
    <property type="molecule type" value="Genomic_DNA"/>
</dbReference>
<evidence type="ECO:0000259" key="6">
    <source>
        <dbReference type="SMART" id="SM00181"/>
    </source>
</evidence>
<dbReference type="Proteomes" id="UP001172457">
    <property type="component" value="Chromosome 6"/>
</dbReference>
<protein>
    <submittedName>
        <fullName evidence="7">Uncharacterized protein</fullName>
    </submittedName>
</protein>
<dbReference type="InterPro" id="IPR000742">
    <property type="entry name" value="EGF"/>
</dbReference>
<keyword evidence="8" id="KW-1185">Reference proteome</keyword>
<dbReference type="Pfam" id="PF13947">
    <property type="entry name" value="GUB_WAK_bind"/>
    <property type="match status" value="1"/>
</dbReference>
<gene>
    <name evidence="7" type="ORF">OSB04_025288</name>
</gene>
<evidence type="ECO:0000256" key="2">
    <source>
        <dbReference type="ARBA" id="ARBA00022729"/>
    </source>
</evidence>
<name>A0AA38T171_9ASTR</name>
<feature type="domain" description="EGF-like" evidence="6">
    <location>
        <begin position="266"/>
        <end position="314"/>
    </location>
</feature>
<evidence type="ECO:0000256" key="3">
    <source>
        <dbReference type="ARBA" id="ARBA00023157"/>
    </source>
</evidence>
<dbReference type="CDD" id="cd00054">
    <property type="entry name" value="EGF_CA"/>
    <property type="match status" value="1"/>
</dbReference>
<feature type="chain" id="PRO_5041208115" evidence="4">
    <location>
        <begin position="20"/>
        <end position="372"/>
    </location>
</feature>
<dbReference type="InterPro" id="IPR018097">
    <property type="entry name" value="EGF_Ca-bd_CS"/>
</dbReference>
<dbReference type="PANTHER" id="PTHR33491">
    <property type="entry name" value="OSJNBA0016N04.9 PROTEIN"/>
    <property type="match status" value="1"/>
</dbReference>
<reference evidence="7" key="1">
    <citation type="submission" date="2023-03" db="EMBL/GenBank/DDBJ databases">
        <title>Chromosome-scale reference genome and RAD-based genetic map of yellow starthistle (Centaurea solstitialis) reveal putative structural variation and QTLs associated with invader traits.</title>
        <authorList>
            <person name="Reatini B."/>
            <person name="Cang F.A."/>
            <person name="Jiang Q."/>
            <person name="Mckibben M.T.W."/>
            <person name="Barker M.S."/>
            <person name="Rieseberg L.H."/>
            <person name="Dlugosch K.M."/>
        </authorList>
    </citation>
    <scope>NUCLEOTIDE SEQUENCE</scope>
    <source>
        <strain evidence="7">CAN-66</strain>
        <tissue evidence="7">Leaf</tissue>
    </source>
</reference>
<dbReference type="InterPro" id="IPR025287">
    <property type="entry name" value="WAK_GUB"/>
</dbReference>
<evidence type="ECO:0000256" key="4">
    <source>
        <dbReference type="SAM" id="SignalP"/>
    </source>
</evidence>
<dbReference type="GO" id="GO:0005509">
    <property type="term" value="F:calcium ion binding"/>
    <property type="evidence" value="ECO:0007669"/>
    <property type="project" value="InterPro"/>
</dbReference>
<evidence type="ECO:0000259" key="5">
    <source>
        <dbReference type="SMART" id="SM00179"/>
    </source>
</evidence>
<dbReference type="GO" id="GO:0030247">
    <property type="term" value="F:polysaccharide binding"/>
    <property type="evidence" value="ECO:0007669"/>
    <property type="project" value="InterPro"/>
</dbReference>
<dbReference type="SMART" id="SM00179">
    <property type="entry name" value="EGF_CA"/>
    <property type="match status" value="2"/>
</dbReference>
<proteinExistence type="predicted"/>
<evidence type="ECO:0000313" key="8">
    <source>
        <dbReference type="Proteomes" id="UP001172457"/>
    </source>
</evidence>
<comment type="caution">
    <text evidence="7">The sequence shown here is derived from an EMBL/GenBank/DDBJ whole genome shotgun (WGS) entry which is preliminary data.</text>
</comment>
<dbReference type="AlphaFoldDB" id="A0AA38T171"/>
<evidence type="ECO:0000313" key="7">
    <source>
        <dbReference type="EMBL" id="KAJ9545581.1"/>
    </source>
</evidence>
<feature type="domain" description="EGF-like calcium-binding" evidence="5">
    <location>
        <begin position="264"/>
        <end position="314"/>
    </location>
</feature>
<dbReference type="GO" id="GO:0016020">
    <property type="term" value="C:membrane"/>
    <property type="evidence" value="ECO:0007669"/>
    <property type="project" value="UniProtKB-SubCell"/>
</dbReference>
<comment type="subcellular location">
    <subcellularLocation>
        <location evidence="1">Membrane</location>
        <topology evidence="1">Single-pass membrane protein</topology>
    </subcellularLocation>
</comment>
<evidence type="ECO:0000256" key="1">
    <source>
        <dbReference type="ARBA" id="ARBA00004167"/>
    </source>
</evidence>
<keyword evidence="2 4" id="KW-0732">Signal</keyword>
<feature type="signal peptide" evidence="4">
    <location>
        <begin position="1"/>
        <end position="19"/>
    </location>
</feature>
<dbReference type="Gene3D" id="2.10.25.10">
    <property type="entry name" value="Laminin"/>
    <property type="match status" value="1"/>
</dbReference>
<feature type="domain" description="EGF-like" evidence="6">
    <location>
        <begin position="318"/>
        <end position="357"/>
    </location>
</feature>
<feature type="domain" description="EGF-like calcium-binding" evidence="5">
    <location>
        <begin position="315"/>
        <end position="357"/>
    </location>
</feature>
<sequence length="372" mass="40977">MKTLIILLLWVLLLTFSFSTSSYTNSNSTSETYTLINATNLAKPGCPSRCGDVIVPYPFGMGIDTNCSIGHGFDVYCNNSTNPPKASFSEADYISIRVISDSTVRISNNVASKCYFQNGTVSSGFKIWENFTVRPYTFSEVNKFTVIGCNDYAWLTSETESRYVSTGCATRCLTEKDVEGDQCSGNGCCQSSIPKSINYYRARVLSMDASDDMSYTRSFNPCTYAFLGEENAFKFNGLTDLNDTRLAEKIEANVPTVLDWAIGNISCTEAKSMGGFACQYANSRCVNSTRESGGYRCICNEGYEGNPYLSPGCKDIDECKDPNKYPCYGTCVNTAGNYTCKSKWGHYGDAKSKDGCRRNGNENENANAGEWE</sequence>
<dbReference type="SUPFAM" id="SSF57196">
    <property type="entry name" value="EGF/Laminin"/>
    <property type="match status" value="1"/>
</dbReference>
<dbReference type="SMART" id="SM00181">
    <property type="entry name" value="EGF"/>
    <property type="match status" value="2"/>
</dbReference>
<keyword evidence="3" id="KW-1015">Disulfide bond</keyword>
<accession>A0AA38T171</accession>